<dbReference type="Proteomes" id="UP001500954">
    <property type="component" value="Unassembled WGS sequence"/>
</dbReference>
<dbReference type="PROSITE" id="PS51257">
    <property type="entry name" value="PROKAR_LIPOPROTEIN"/>
    <property type="match status" value="1"/>
</dbReference>
<protein>
    <submittedName>
        <fullName evidence="1">Uncharacterized protein</fullName>
    </submittedName>
</protein>
<proteinExistence type="predicted"/>
<evidence type="ECO:0000313" key="1">
    <source>
        <dbReference type="EMBL" id="GAA3559086.1"/>
    </source>
</evidence>
<comment type="caution">
    <text evidence="1">The sequence shown here is derived from an EMBL/GenBank/DDBJ whole genome shotgun (WGS) entry which is preliminary data.</text>
</comment>
<organism evidence="1 2">
    <name type="scientific">Snuella lapsa</name>
    <dbReference type="NCBI Taxonomy" id="870481"/>
    <lineage>
        <taxon>Bacteria</taxon>
        <taxon>Pseudomonadati</taxon>
        <taxon>Bacteroidota</taxon>
        <taxon>Flavobacteriia</taxon>
        <taxon>Flavobacteriales</taxon>
        <taxon>Flavobacteriaceae</taxon>
        <taxon>Snuella</taxon>
    </lineage>
</organism>
<gene>
    <name evidence="1" type="ORF">GCM10022395_07700</name>
</gene>
<accession>A0ABP6WZH3</accession>
<dbReference type="EMBL" id="BAABCY010000020">
    <property type="protein sequence ID" value="GAA3559086.1"/>
    <property type="molecule type" value="Genomic_DNA"/>
</dbReference>
<dbReference type="RefSeq" id="WP_345004499.1">
    <property type="nucleotide sequence ID" value="NZ_BAABCY010000020.1"/>
</dbReference>
<name>A0ABP6WZH3_9FLAO</name>
<evidence type="ECO:0000313" key="2">
    <source>
        <dbReference type="Proteomes" id="UP001500954"/>
    </source>
</evidence>
<sequence>MTIKRLSFLCLFFIILSCKKNIDQNRDPTEIEIVNEEITENDISKLDYIEFTLDSKTQTAIKNWAEYYQLQDHVTNIKKGDLSFFNDNETIEEFLKKLRETIPATVNTPAILARITAFETKLYKLESLSNLSTTKKPELIKTIKEFLEAFSNLNLQMNKKLEIDSHNIQKP</sequence>
<reference evidence="2" key="1">
    <citation type="journal article" date="2019" name="Int. J. Syst. Evol. Microbiol.">
        <title>The Global Catalogue of Microorganisms (GCM) 10K type strain sequencing project: providing services to taxonomists for standard genome sequencing and annotation.</title>
        <authorList>
            <consortium name="The Broad Institute Genomics Platform"/>
            <consortium name="The Broad Institute Genome Sequencing Center for Infectious Disease"/>
            <person name="Wu L."/>
            <person name="Ma J."/>
        </authorList>
    </citation>
    <scope>NUCLEOTIDE SEQUENCE [LARGE SCALE GENOMIC DNA]</scope>
    <source>
        <strain evidence="2">JCM 17111</strain>
    </source>
</reference>
<keyword evidence="2" id="KW-1185">Reference proteome</keyword>